<evidence type="ECO:0000313" key="3">
    <source>
        <dbReference type="Proteomes" id="UP000619838"/>
    </source>
</evidence>
<dbReference type="Proteomes" id="UP000619838">
    <property type="component" value="Unassembled WGS sequence"/>
</dbReference>
<comment type="caution">
    <text evidence="2">The sequence shown here is derived from an EMBL/GenBank/DDBJ whole genome shotgun (WGS) entry which is preliminary data.</text>
</comment>
<feature type="transmembrane region" description="Helical" evidence="1">
    <location>
        <begin position="86"/>
        <end position="105"/>
    </location>
</feature>
<accession>A0ABR9XTA9</accession>
<feature type="transmembrane region" description="Helical" evidence="1">
    <location>
        <begin position="6"/>
        <end position="29"/>
    </location>
</feature>
<name>A0ABR9XTA9_9CHLB</name>
<sequence length="145" mass="16699">MDWYNLLKFIHVTSFAAWFGTVFASLFLLKTLEPKLTGSREDVAHHPQLLQTFIRLETKVADTGFKSTVISGLLLAFFFYGWSTWVFVKIGLVALQLALTMGYIIKQIQPLAYPCNPAEYRKWYQLFTISLSMFALVLLVTFFLL</sequence>
<dbReference type="EMBL" id="JADGII010000012">
    <property type="protein sequence ID" value="MBF0637102.1"/>
    <property type="molecule type" value="Genomic_DNA"/>
</dbReference>
<keyword evidence="3" id="KW-1185">Reference proteome</keyword>
<organism evidence="2 3">
    <name type="scientific">Prosthecochloris ethylica</name>
    <dbReference type="NCBI Taxonomy" id="2743976"/>
    <lineage>
        <taxon>Bacteria</taxon>
        <taxon>Pseudomonadati</taxon>
        <taxon>Chlorobiota</taxon>
        <taxon>Chlorobiia</taxon>
        <taxon>Chlorobiales</taxon>
        <taxon>Chlorobiaceae</taxon>
        <taxon>Prosthecochloris</taxon>
    </lineage>
</organism>
<dbReference type="RefSeq" id="WP_114607670.1">
    <property type="nucleotide sequence ID" value="NZ_JABVZQ010000001.1"/>
</dbReference>
<keyword evidence="1" id="KW-1133">Transmembrane helix</keyword>
<proteinExistence type="predicted"/>
<gene>
    <name evidence="2" type="ORF">INT08_07965</name>
</gene>
<evidence type="ECO:0000256" key="1">
    <source>
        <dbReference type="SAM" id="Phobius"/>
    </source>
</evidence>
<keyword evidence="1" id="KW-0472">Membrane</keyword>
<protein>
    <recommendedName>
        <fullName evidence="4">Protoporphyrinogen IX oxidase</fullName>
    </recommendedName>
</protein>
<evidence type="ECO:0008006" key="4">
    <source>
        <dbReference type="Google" id="ProtNLM"/>
    </source>
</evidence>
<keyword evidence="1" id="KW-0812">Transmembrane</keyword>
<feature type="transmembrane region" description="Helical" evidence="1">
    <location>
        <begin position="126"/>
        <end position="144"/>
    </location>
</feature>
<evidence type="ECO:0000313" key="2">
    <source>
        <dbReference type="EMBL" id="MBF0637102.1"/>
    </source>
</evidence>
<reference evidence="2 3" key="1">
    <citation type="journal article" date="2020" name="Microorganisms">
        <title>Simultaneous Genome Sequencing of Prosthecochloris ethylica and Desulfuromonas acetoxidans within a Syntrophic Mixture Reveals Unique Pili and Protein Interactions.</title>
        <authorList>
            <person name="Kyndt J.A."/>
            <person name="Van Beeumen J.J."/>
            <person name="Meyer T.E."/>
        </authorList>
    </citation>
    <scope>NUCLEOTIDE SEQUENCE [LARGE SCALE GENOMIC DNA]</scope>
    <source>
        <strain evidence="2 3">N3</strain>
    </source>
</reference>